<evidence type="ECO:0000256" key="6">
    <source>
        <dbReference type="SAM" id="Phobius"/>
    </source>
</evidence>
<keyword evidence="5 6" id="KW-0472">Membrane</keyword>
<dbReference type="GO" id="GO:0032153">
    <property type="term" value="C:cell division site"/>
    <property type="evidence" value="ECO:0007669"/>
    <property type="project" value="TreeGrafter"/>
</dbReference>
<keyword evidence="4 6" id="KW-1133">Transmembrane helix</keyword>
<feature type="transmembrane region" description="Helical" evidence="6">
    <location>
        <begin position="301"/>
        <end position="323"/>
    </location>
</feature>
<feature type="transmembrane region" description="Helical" evidence="6">
    <location>
        <begin position="160"/>
        <end position="193"/>
    </location>
</feature>
<dbReference type="GO" id="GO:0015648">
    <property type="term" value="F:lipid-linked peptidoglycan transporter activity"/>
    <property type="evidence" value="ECO:0007669"/>
    <property type="project" value="TreeGrafter"/>
</dbReference>
<evidence type="ECO:0000256" key="2">
    <source>
        <dbReference type="ARBA" id="ARBA00022692"/>
    </source>
</evidence>
<evidence type="ECO:0000256" key="5">
    <source>
        <dbReference type="ARBA" id="ARBA00023136"/>
    </source>
</evidence>
<feature type="transmembrane region" description="Helical" evidence="6">
    <location>
        <begin position="85"/>
        <end position="105"/>
    </location>
</feature>
<feature type="transmembrane region" description="Helical" evidence="6">
    <location>
        <begin position="200"/>
        <end position="223"/>
    </location>
</feature>
<feature type="transmembrane region" description="Helical" evidence="6">
    <location>
        <begin position="31"/>
        <end position="52"/>
    </location>
</feature>
<dbReference type="PANTHER" id="PTHR30474">
    <property type="entry name" value="CELL CYCLE PROTEIN"/>
    <property type="match status" value="1"/>
</dbReference>
<organism evidence="7 8">
    <name type="scientific">Eggerthella lenta</name>
    <name type="common">Eubacterium lentum</name>
    <dbReference type="NCBI Taxonomy" id="84112"/>
    <lineage>
        <taxon>Bacteria</taxon>
        <taxon>Bacillati</taxon>
        <taxon>Actinomycetota</taxon>
        <taxon>Coriobacteriia</taxon>
        <taxon>Eggerthellales</taxon>
        <taxon>Eggerthellaceae</taxon>
        <taxon>Eggerthella</taxon>
    </lineage>
</organism>
<dbReference type="RefSeq" id="WP_009608344.1">
    <property type="nucleotide sequence ID" value="NZ_CP089336.1"/>
</dbReference>
<evidence type="ECO:0000256" key="3">
    <source>
        <dbReference type="ARBA" id="ARBA00022960"/>
    </source>
</evidence>
<keyword evidence="3" id="KW-0133">Cell shape</keyword>
<comment type="caution">
    <text evidence="7">The sequence shown here is derived from an EMBL/GenBank/DDBJ whole genome shotgun (WGS) entry which is preliminary data.</text>
</comment>
<name>A0A369MQI2_EGGLN</name>
<comment type="subcellular location">
    <subcellularLocation>
        <location evidence="1">Membrane</location>
        <topology evidence="1">Multi-pass membrane protein</topology>
    </subcellularLocation>
</comment>
<dbReference type="EMBL" id="PPTX01000030">
    <property type="protein sequence ID" value="RDB75219.1"/>
    <property type="molecule type" value="Genomic_DNA"/>
</dbReference>
<reference evidence="7 8" key="1">
    <citation type="journal article" date="2018" name="Elife">
        <title>Discovery and characterization of a prevalent human gut bacterial enzyme sufficient for the inactivation of a family of plant toxins.</title>
        <authorList>
            <person name="Koppel N."/>
            <person name="Bisanz J.E."/>
            <person name="Pandelia M.E."/>
            <person name="Turnbaugh P.J."/>
            <person name="Balskus E.P."/>
        </authorList>
    </citation>
    <scope>NUCLEOTIDE SEQUENCE [LARGE SCALE GENOMIC DNA]</scope>
    <source>
        <strain evidence="7 8">MR1 #12</strain>
    </source>
</reference>
<dbReference type="GO" id="GO:0008360">
    <property type="term" value="P:regulation of cell shape"/>
    <property type="evidence" value="ECO:0007669"/>
    <property type="project" value="UniProtKB-KW"/>
</dbReference>
<dbReference type="PANTHER" id="PTHR30474:SF1">
    <property type="entry name" value="PEPTIDOGLYCAN GLYCOSYLTRANSFERASE MRDB"/>
    <property type="match status" value="1"/>
</dbReference>
<dbReference type="GO" id="GO:0005886">
    <property type="term" value="C:plasma membrane"/>
    <property type="evidence" value="ECO:0007669"/>
    <property type="project" value="TreeGrafter"/>
</dbReference>
<evidence type="ECO:0000313" key="8">
    <source>
        <dbReference type="Proteomes" id="UP000253752"/>
    </source>
</evidence>
<accession>A0A369MQI2</accession>
<proteinExistence type="predicted"/>
<protein>
    <submittedName>
        <fullName evidence="7">Rod shape-determining protein RodA</fullName>
    </submittedName>
</protein>
<dbReference type="Proteomes" id="UP000253752">
    <property type="component" value="Unassembled WGS sequence"/>
</dbReference>
<feature type="transmembrane region" description="Helical" evidence="6">
    <location>
        <begin position="330"/>
        <end position="348"/>
    </location>
</feature>
<feature type="transmembrane region" description="Helical" evidence="6">
    <location>
        <begin position="58"/>
        <end position="78"/>
    </location>
</feature>
<feature type="transmembrane region" description="Helical" evidence="6">
    <location>
        <begin position="368"/>
        <end position="389"/>
    </location>
</feature>
<evidence type="ECO:0000256" key="4">
    <source>
        <dbReference type="ARBA" id="ARBA00022989"/>
    </source>
</evidence>
<dbReference type="InterPro" id="IPR001182">
    <property type="entry name" value="FtsW/RodA"/>
</dbReference>
<sequence length="397" mass="43242">MPQLPQIDSVKAPDKIVAQATRARRFPWLNIPFILVVALLVSYGLVVVMSAVANDRDYSFTNQLAGVALGIVFMVLVWRFDYRRLSDFTMLFLIVNVALILSPHIPGLGTDAGMGAQSWLKLGIQVQPGEFAKITVILLDASIMARYGGRLDDPREYVKALGLMLVPFACIMTQPDLGTGLVYLCIGAVALVVGGARPKYLLITLAAFVAAVIAVFVVDQIIYNSTGEYKLLKQYQRNRLLVFLDPDIDPTGESYNLKQAQIAIGSGGLFGKGLFQGTQHTLGILPEAPTDFIFCVLAEELGFLGVMALLALYAGLVLISFRIAVASCDLFGMTIVMCVVGMWLFQILENIGMDCGLMPITGIPLPFVSYGATGMVMNFIMLGMIGSVWTHNIQKQR</sequence>
<dbReference type="AlphaFoldDB" id="A0A369MQI2"/>
<keyword evidence="2 6" id="KW-0812">Transmembrane</keyword>
<gene>
    <name evidence="7" type="ORF">C1872_14465</name>
</gene>
<dbReference type="Pfam" id="PF01098">
    <property type="entry name" value="FTSW_RODA_SPOVE"/>
    <property type="match status" value="1"/>
</dbReference>
<dbReference type="GO" id="GO:0051301">
    <property type="term" value="P:cell division"/>
    <property type="evidence" value="ECO:0007669"/>
    <property type="project" value="InterPro"/>
</dbReference>
<evidence type="ECO:0000256" key="1">
    <source>
        <dbReference type="ARBA" id="ARBA00004141"/>
    </source>
</evidence>
<evidence type="ECO:0000313" key="7">
    <source>
        <dbReference type="EMBL" id="RDB75219.1"/>
    </source>
</evidence>